<proteinExistence type="predicted"/>
<evidence type="ECO:0000313" key="2">
    <source>
        <dbReference type="Proteomes" id="UP001501563"/>
    </source>
</evidence>
<name>A0ABP7LVS0_9ACTN</name>
<evidence type="ECO:0000313" key="1">
    <source>
        <dbReference type="EMBL" id="GAA3907115.1"/>
    </source>
</evidence>
<protein>
    <submittedName>
        <fullName evidence="1">Uncharacterized protein</fullName>
    </submittedName>
</protein>
<accession>A0ABP7LVS0</accession>
<dbReference type="EMBL" id="BAAAZA010000068">
    <property type="protein sequence ID" value="GAA3907115.1"/>
    <property type="molecule type" value="Genomic_DNA"/>
</dbReference>
<dbReference type="RefSeq" id="WP_345554543.1">
    <property type="nucleotide sequence ID" value="NZ_BAAAZA010000068.1"/>
</dbReference>
<comment type="caution">
    <text evidence="1">The sequence shown here is derived from an EMBL/GenBank/DDBJ whole genome shotgun (WGS) entry which is preliminary data.</text>
</comment>
<organism evidence="1 2">
    <name type="scientific">Streptomyces lannensis</name>
    <dbReference type="NCBI Taxonomy" id="766498"/>
    <lineage>
        <taxon>Bacteria</taxon>
        <taxon>Bacillati</taxon>
        <taxon>Actinomycetota</taxon>
        <taxon>Actinomycetes</taxon>
        <taxon>Kitasatosporales</taxon>
        <taxon>Streptomycetaceae</taxon>
        <taxon>Streptomyces</taxon>
    </lineage>
</organism>
<dbReference type="Proteomes" id="UP001501563">
    <property type="component" value="Unassembled WGS sequence"/>
</dbReference>
<reference evidence="2" key="1">
    <citation type="journal article" date="2019" name="Int. J. Syst. Evol. Microbiol.">
        <title>The Global Catalogue of Microorganisms (GCM) 10K type strain sequencing project: providing services to taxonomists for standard genome sequencing and annotation.</title>
        <authorList>
            <consortium name="The Broad Institute Genomics Platform"/>
            <consortium name="The Broad Institute Genome Sequencing Center for Infectious Disease"/>
            <person name="Wu L."/>
            <person name="Ma J."/>
        </authorList>
    </citation>
    <scope>NUCLEOTIDE SEQUENCE [LARGE SCALE GENOMIC DNA]</scope>
    <source>
        <strain evidence="2">JCM 16578</strain>
    </source>
</reference>
<gene>
    <name evidence="1" type="ORF">GCM10022207_90710</name>
</gene>
<keyword evidence="2" id="KW-1185">Reference proteome</keyword>
<sequence>MNADYWRQVADSEREDWGYIPRQSIGPLTFGIDRQRAIATMERHGFAAKEAKIDRWNAQRAQWRVEFRRTASDWERPALKSYFVEGVGLTSVLVDGLQGPQVTCEGIRLIGRVPSELSSEMMAWALEREGGISFSPGGDLSWPDFEFDRGAQRAGDTVVSWAVFFNTGDIAGTSWDINPVEVWNHW</sequence>